<evidence type="ECO:0000256" key="2">
    <source>
        <dbReference type="SAM" id="MobiDB-lite"/>
    </source>
</evidence>
<dbReference type="InterPro" id="IPR044822">
    <property type="entry name" value="Myb_DNA-bind_4"/>
</dbReference>
<protein>
    <recommendedName>
        <fullName evidence="3">Myb/SANT-like DNA-binding domain-containing protein</fullName>
    </recommendedName>
</protein>
<evidence type="ECO:0000313" key="4">
    <source>
        <dbReference type="EMBL" id="KAK3511321.1"/>
    </source>
</evidence>
<keyword evidence="1" id="KW-0175">Coiled coil</keyword>
<dbReference type="EMBL" id="JAUCMX010000024">
    <property type="protein sequence ID" value="KAK3511321.1"/>
    <property type="molecule type" value="Genomic_DNA"/>
</dbReference>
<organism evidence="4 5">
    <name type="scientific">Hemibagrus guttatus</name>
    <dbReference type="NCBI Taxonomy" id="175788"/>
    <lineage>
        <taxon>Eukaryota</taxon>
        <taxon>Metazoa</taxon>
        <taxon>Chordata</taxon>
        <taxon>Craniata</taxon>
        <taxon>Vertebrata</taxon>
        <taxon>Euteleostomi</taxon>
        <taxon>Actinopterygii</taxon>
        <taxon>Neopterygii</taxon>
        <taxon>Teleostei</taxon>
        <taxon>Ostariophysi</taxon>
        <taxon>Siluriformes</taxon>
        <taxon>Bagridae</taxon>
        <taxon>Hemibagrus</taxon>
    </lineage>
</organism>
<keyword evidence="5" id="KW-1185">Reference proteome</keyword>
<comment type="caution">
    <text evidence="4">The sequence shown here is derived from an EMBL/GenBank/DDBJ whole genome shotgun (WGS) entry which is preliminary data.</text>
</comment>
<name>A0AAE0UMJ7_9TELE</name>
<feature type="region of interest" description="Disordered" evidence="2">
    <location>
        <begin position="236"/>
        <end position="288"/>
    </location>
</feature>
<feature type="region of interest" description="Disordered" evidence="2">
    <location>
        <begin position="368"/>
        <end position="412"/>
    </location>
</feature>
<feature type="compositionally biased region" description="Polar residues" evidence="2">
    <location>
        <begin position="368"/>
        <end position="395"/>
    </location>
</feature>
<evidence type="ECO:0000259" key="3">
    <source>
        <dbReference type="Pfam" id="PF13837"/>
    </source>
</evidence>
<proteinExistence type="predicted"/>
<dbReference type="Pfam" id="PF13837">
    <property type="entry name" value="Myb_DNA-bind_4"/>
    <property type="match status" value="1"/>
</dbReference>
<accession>A0AAE0UMJ7</accession>
<gene>
    <name evidence="4" type="ORF">QTP70_000390</name>
</gene>
<dbReference type="AlphaFoldDB" id="A0AAE0UMJ7"/>
<evidence type="ECO:0000313" key="5">
    <source>
        <dbReference type="Proteomes" id="UP001274896"/>
    </source>
</evidence>
<sequence length="412" mass="48030">MAGNWKDTETKELLSIRSDEEIIRQLNGTVRDAVVYEKITQKLKERGVFREKTQVINKLKTLRKKFHQIKQRNGQVGKSDWPYFDMCHYIWGGGRSANPMALLSPLEPYPSENDAETVLSDTEILKTEVCTEFVPLSPAESPLSPQSPPNKSAKKVSRGEQMVKDMKEFFSEMDRDFEERERLRLLEQRQYEDCLKKEAKEEEKEERARQMAMFKELLESQNDLLRELLQRIPSSTSQWLTPSKSNGEPNTTANNPETKECTNFVPNSHAESPQSPPNKRAKKVPKEEQIAKDMKECFAEIAKTLEERERLRLLEQRQHEERLRKEAKEEAREERARQMAMFKEMQESQNGLLKELLRRMPSPTLQQLNSSKHWHSCNQSRFNTDTAGNNDVQNTSEKDMIFNPPSSTSFME</sequence>
<dbReference type="PANTHER" id="PTHR47595:SF1">
    <property type="entry name" value="MYB_SANT-LIKE DNA-BINDING DOMAIN-CONTAINING PROTEIN"/>
    <property type="match status" value="1"/>
</dbReference>
<feature type="compositionally biased region" description="Polar residues" evidence="2">
    <location>
        <begin position="236"/>
        <end position="256"/>
    </location>
</feature>
<dbReference type="Gene3D" id="1.10.10.60">
    <property type="entry name" value="Homeodomain-like"/>
    <property type="match status" value="1"/>
</dbReference>
<feature type="region of interest" description="Disordered" evidence="2">
    <location>
        <begin position="136"/>
        <end position="160"/>
    </location>
</feature>
<feature type="compositionally biased region" description="Polar residues" evidence="2">
    <location>
        <begin position="264"/>
        <end position="273"/>
    </location>
</feature>
<dbReference type="Proteomes" id="UP001274896">
    <property type="component" value="Unassembled WGS sequence"/>
</dbReference>
<evidence type="ECO:0000256" key="1">
    <source>
        <dbReference type="SAM" id="Coils"/>
    </source>
</evidence>
<feature type="coiled-coil region" evidence="1">
    <location>
        <begin position="310"/>
        <end position="348"/>
    </location>
</feature>
<dbReference type="PANTHER" id="PTHR47595">
    <property type="entry name" value="HEAT SHOCK 70 KDA PROTEIN 14"/>
    <property type="match status" value="1"/>
</dbReference>
<reference evidence="4" key="1">
    <citation type="submission" date="2023-06" db="EMBL/GenBank/DDBJ databases">
        <title>Male Hemibagrus guttatus genome.</title>
        <authorList>
            <person name="Bian C."/>
        </authorList>
    </citation>
    <scope>NUCLEOTIDE SEQUENCE</scope>
    <source>
        <strain evidence="4">Male_cb2023</strain>
        <tissue evidence="4">Muscle</tissue>
    </source>
</reference>
<feature type="domain" description="Myb/SANT-like DNA-binding" evidence="3">
    <location>
        <begin position="4"/>
        <end position="88"/>
    </location>
</feature>